<proteinExistence type="predicted"/>
<evidence type="ECO:0000313" key="2">
    <source>
        <dbReference type="Proteomes" id="UP000070226"/>
    </source>
</evidence>
<name>A0A133S5H1_9FIRM</name>
<dbReference type="PATRIC" id="fig|39777.7.peg.772"/>
<dbReference type="AlphaFoldDB" id="A0A133S5H1"/>
<protein>
    <recommendedName>
        <fullName evidence="3">DUF600 family protein</fullName>
    </recommendedName>
</protein>
<dbReference type="Proteomes" id="UP000070226">
    <property type="component" value="Unassembled WGS sequence"/>
</dbReference>
<organism evidence="1">
    <name type="scientific">Veillonella atypica</name>
    <dbReference type="NCBI Taxonomy" id="39777"/>
    <lineage>
        <taxon>Bacteria</taxon>
        <taxon>Bacillati</taxon>
        <taxon>Bacillota</taxon>
        <taxon>Negativicutes</taxon>
        <taxon>Veillonellales</taxon>
        <taxon>Veillonellaceae</taxon>
        <taxon>Veillonella</taxon>
    </lineage>
</organism>
<dbReference type="Pfam" id="PF04634">
    <property type="entry name" value="YezG-like"/>
    <property type="match status" value="1"/>
</dbReference>
<dbReference type="InterPro" id="IPR006728">
    <property type="entry name" value="YezG-like"/>
</dbReference>
<evidence type="ECO:0008006" key="3">
    <source>
        <dbReference type="Google" id="ProtNLM"/>
    </source>
</evidence>
<dbReference type="EMBL" id="LRQT01000019">
    <property type="protein sequence ID" value="KXA64814.1"/>
    <property type="molecule type" value="Genomic_DNA"/>
</dbReference>
<comment type="caution">
    <text evidence="1">The sequence shown here is derived from an EMBL/GenBank/DDBJ whole genome shotgun (WGS) entry which is preliminary data.</text>
</comment>
<accession>A0A133S5H1</accession>
<gene>
    <name evidence="1" type="ORF">HMPREF3233_00787</name>
</gene>
<evidence type="ECO:0000313" key="1">
    <source>
        <dbReference type="EMBL" id="KXA64814.1"/>
    </source>
</evidence>
<reference evidence="1 2" key="1">
    <citation type="submission" date="2016-01" db="EMBL/GenBank/DDBJ databases">
        <authorList>
            <person name="Oliw E.H."/>
        </authorList>
    </citation>
    <scope>NUCLEOTIDE SEQUENCE [LARGE SCALE GENOMIC DNA]</scope>
    <source>
        <strain evidence="1 2">CMW7756B</strain>
    </source>
</reference>
<dbReference type="Gene3D" id="3.30.500.20">
    <property type="entry name" value="BH3703-like domains"/>
    <property type="match status" value="1"/>
</dbReference>
<sequence length="192" mass="21693">MERTMNKLVLSTLAVMTAVSICGVQPVDAKSVKPDPTMTMLQMPKNDEISVGNGTTKEINKQTQTLVNNVAVSTRSMIKKNWKTIYIKAVPSDNTVRFYYTDTMGQVYSGQTIKNTGLSKGKYREGALRQVQALQDLYMYLQQTNQEIPSSIDIIVTSQGRRIQTIMNYDENIGDSSIYQQNYEQINFPNLK</sequence>